<dbReference type="EMBL" id="SDHX01000001">
    <property type="protein sequence ID" value="RXK55195.1"/>
    <property type="molecule type" value="Genomic_DNA"/>
</dbReference>
<evidence type="ECO:0000313" key="3">
    <source>
        <dbReference type="EMBL" id="RXK55195.1"/>
    </source>
</evidence>
<protein>
    <submittedName>
        <fullName evidence="3">Universal stress protein</fullName>
    </submittedName>
</protein>
<evidence type="ECO:0000256" key="1">
    <source>
        <dbReference type="ARBA" id="ARBA00008791"/>
    </source>
</evidence>
<comment type="caution">
    <text evidence="3">The sequence shown here is derived from an EMBL/GenBank/DDBJ whole genome shotgun (WGS) entry which is preliminary data.</text>
</comment>
<dbReference type="Proteomes" id="UP000290218">
    <property type="component" value="Unassembled WGS sequence"/>
</dbReference>
<dbReference type="PANTHER" id="PTHR46268:SF6">
    <property type="entry name" value="UNIVERSAL STRESS PROTEIN UP12"/>
    <property type="match status" value="1"/>
</dbReference>
<dbReference type="InterPro" id="IPR014729">
    <property type="entry name" value="Rossmann-like_a/b/a_fold"/>
</dbReference>
<comment type="similarity">
    <text evidence="1">Belongs to the universal stress protein A family.</text>
</comment>
<keyword evidence="4" id="KW-1185">Reference proteome</keyword>
<dbReference type="PANTHER" id="PTHR46268">
    <property type="entry name" value="STRESS RESPONSE PROTEIN NHAX"/>
    <property type="match status" value="1"/>
</dbReference>
<reference evidence="3 4" key="1">
    <citation type="submission" date="2019-01" db="EMBL/GenBank/DDBJ databases">
        <title>Lacunisphaera sp. strain TWA-58.</title>
        <authorList>
            <person name="Chen W.-M."/>
        </authorList>
    </citation>
    <scope>NUCLEOTIDE SEQUENCE [LARGE SCALE GENOMIC DNA]</scope>
    <source>
        <strain evidence="3 4">TWA-58</strain>
    </source>
</reference>
<evidence type="ECO:0000259" key="2">
    <source>
        <dbReference type="Pfam" id="PF00582"/>
    </source>
</evidence>
<proteinExistence type="inferred from homology"/>
<dbReference type="Pfam" id="PF00582">
    <property type="entry name" value="Usp"/>
    <property type="match status" value="1"/>
</dbReference>
<dbReference type="Gene3D" id="3.40.50.620">
    <property type="entry name" value="HUPs"/>
    <property type="match status" value="1"/>
</dbReference>
<feature type="domain" description="UspA" evidence="2">
    <location>
        <begin position="1"/>
        <end position="144"/>
    </location>
</feature>
<gene>
    <name evidence="3" type="ORF">ESB00_04665</name>
</gene>
<dbReference type="OrthoDB" id="8547832at2"/>
<accession>A0A4Q1C8C4</accession>
<dbReference type="InterPro" id="IPR006016">
    <property type="entry name" value="UspA"/>
</dbReference>
<name>A0A4Q1C8C4_9BACT</name>
<dbReference type="RefSeq" id="WP_129046561.1">
    <property type="nucleotide sequence ID" value="NZ_SDHX01000001.1"/>
</dbReference>
<dbReference type="CDD" id="cd00293">
    <property type="entry name" value="USP-like"/>
    <property type="match status" value="1"/>
</dbReference>
<dbReference type="SUPFAM" id="SSF52402">
    <property type="entry name" value="Adenine nucleotide alpha hydrolases-like"/>
    <property type="match status" value="1"/>
</dbReference>
<dbReference type="AlphaFoldDB" id="A0A4Q1C8C4"/>
<organism evidence="3 4">
    <name type="scientific">Oleiharenicola lentus</name>
    <dbReference type="NCBI Taxonomy" id="2508720"/>
    <lineage>
        <taxon>Bacteria</taxon>
        <taxon>Pseudomonadati</taxon>
        <taxon>Verrucomicrobiota</taxon>
        <taxon>Opitutia</taxon>
        <taxon>Opitutales</taxon>
        <taxon>Opitutaceae</taxon>
        <taxon>Oleiharenicola</taxon>
    </lineage>
</organism>
<sequence>MKTILVPLDLSPATVRVCDTASDLARLTGARLILMHIVQPPPVMMSEVYAFDDGKLTELVGAAKKIAARKLRAVEHRCEKRGLLTTSVLREGAPVAAILAKAASAHASCIVMGSHGHGAIYDLLVGSTTHGVLKKAPCPVLVVPPAGRRAPRGG</sequence>
<dbReference type="PRINTS" id="PR01438">
    <property type="entry name" value="UNVRSLSTRESS"/>
</dbReference>
<evidence type="ECO:0000313" key="4">
    <source>
        <dbReference type="Proteomes" id="UP000290218"/>
    </source>
</evidence>
<dbReference type="InterPro" id="IPR006015">
    <property type="entry name" value="Universal_stress_UspA"/>
</dbReference>